<dbReference type="InterPro" id="IPR036640">
    <property type="entry name" value="ABC1_TM_sf"/>
</dbReference>
<dbReference type="GO" id="GO:0042883">
    <property type="term" value="P:cysteine transport"/>
    <property type="evidence" value="ECO:0007669"/>
    <property type="project" value="InterPro"/>
</dbReference>
<dbReference type="RefSeq" id="WP_136367980.1">
    <property type="nucleotide sequence ID" value="NZ_SSOB01000001.1"/>
</dbReference>
<feature type="transmembrane region" description="Helical" evidence="11">
    <location>
        <begin position="936"/>
        <end position="956"/>
    </location>
</feature>
<evidence type="ECO:0000259" key="13">
    <source>
        <dbReference type="PROSITE" id="PS50929"/>
    </source>
</evidence>
<proteinExistence type="predicted"/>
<dbReference type="InterPro" id="IPR027417">
    <property type="entry name" value="P-loop_NTPase"/>
</dbReference>
<dbReference type="NCBIfam" id="TIGR02857">
    <property type="entry name" value="CydD"/>
    <property type="match status" value="1"/>
</dbReference>
<comment type="subcellular location">
    <subcellularLocation>
        <location evidence="1">Cell membrane</location>
        <topology evidence="1">Multi-pass membrane protein</topology>
    </subcellularLocation>
</comment>
<dbReference type="GO" id="GO:0034775">
    <property type="term" value="P:glutathione transmembrane transport"/>
    <property type="evidence" value="ECO:0007669"/>
    <property type="project" value="InterPro"/>
</dbReference>
<dbReference type="FunFam" id="3.40.50.300:FF:000299">
    <property type="entry name" value="ABC transporter ATP-binding protein/permease"/>
    <property type="match status" value="2"/>
</dbReference>
<evidence type="ECO:0000256" key="6">
    <source>
        <dbReference type="ARBA" id="ARBA00022807"/>
    </source>
</evidence>
<dbReference type="PANTHER" id="PTHR24221">
    <property type="entry name" value="ATP-BINDING CASSETTE SUB-FAMILY B"/>
    <property type="match status" value="1"/>
</dbReference>
<feature type="transmembrane region" description="Helical" evidence="11">
    <location>
        <begin position="50"/>
        <end position="71"/>
    </location>
</feature>
<keyword evidence="8 11" id="KW-1133">Transmembrane helix</keyword>
<feature type="compositionally biased region" description="Basic and acidic residues" evidence="10">
    <location>
        <begin position="620"/>
        <end position="636"/>
    </location>
</feature>
<feature type="domain" description="ABC transporter" evidence="12">
    <location>
        <begin position="1013"/>
        <end position="1248"/>
    </location>
</feature>
<dbReference type="SMART" id="SM00382">
    <property type="entry name" value="AAA"/>
    <property type="match status" value="2"/>
</dbReference>
<keyword evidence="5" id="KW-0547">Nucleotide-binding</keyword>
<dbReference type="Pfam" id="PF00005">
    <property type="entry name" value="ABC_tran"/>
    <property type="match status" value="2"/>
</dbReference>
<dbReference type="OrthoDB" id="9802264at2"/>
<evidence type="ECO:0000256" key="5">
    <source>
        <dbReference type="ARBA" id="ARBA00022741"/>
    </source>
</evidence>
<feature type="transmembrane region" description="Helical" evidence="11">
    <location>
        <begin position="824"/>
        <end position="843"/>
    </location>
</feature>
<dbReference type="Gene3D" id="1.20.1560.10">
    <property type="entry name" value="ABC transporter type 1, transmembrane domain"/>
    <property type="match status" value="2"/>
</dbReference>
<dbReference type="PROSITE" id="PS50929">
    <property type="entry name" value="ABC_TM1F"/>
    <property type="match status" value="2"/>
</dbReference>
<evidence type="ECO:0000313" key="15">
    <source>
        <dbReference type="Proteomes" id="UP000310636"/>
    </source>
</evidence>
<evidence type="ECO:0000256" key="8">
    <source>
        <dbReference type="ARBA" id="ARBA00022989"/>
    </source>
</evidence>
<feature type="transmembrane region" description="Helical" evidence="11">
    <location>
        <begin position="15"/>
        <end position="38"/>
    </location>
</feature>
<dbReference type="CDD" id="cd18584">
    <property type="entry name" value="ABC_6TM_AarD_CydD"/>
    <property type="match status" value="1"/>
</dbReference>
<dbReference type="GO" id="GO:0016887">
    <property type="term" value="F:ATP hydrolysis activity"/>
    <property type="evidence" value="ECO:0007669"/>
    <property type="project" value="InterPro"/>
</dbReference>
<dbReference type="InterPro" id="IPR039421">
    <property type="entry name" value="Type_1_exporter"/>
</dbReference>
<dbReference type="InterPro" id="IPR017871">
    <property type="entry name" value="ABC_transporter-like_CS"/>
</dbReference>
<dbReference type="NCBIfam" id="TIGR02868">
    <property type="entry name" value="CydC"/>
    <property type="match status" value="1"/>
</dbReference>
<dbReference type="PROSITE" id="PS00211">
    <property type="entry name" value="ABC_TRANSPORTER_1"/>
    <property type="match status" value="2"/>
</dbReference>
<dbReference type="SUPFAM" id="SSF90123">
    <property type="entry name" value="ABC transporter transmembrane region"/>
    <property type="match status" value="2"/>
</dbReference>
<feature type="transmembrane region" description="Helical" evidence="11">
    <location>
        <begin position="903"/>
        <end position="930"/>
    </location>
</feature>
<keyword evidence="9 11" id="KW-0472">Membrane</keyword>
<feature type="transmembrane region" description="Helical" evidence="11">
    <location>
        <begin position="683"/>
        <end position="707"/>
    </location>
</feature>
<keyword evidence="4 11" id="KW-0812">Transmembrane</keyword>
<dbReference type="InterPro" id="IPR003593">
    <property type="entry name" value="AAA+_ATPase"/>
</dbReference>
<organism evidence="14 15">
    <name type="scientific">Cohnella fermenti</name>
    <dbReference type="NCBI Taxonomy" id="2565925"/>
    <lineage>
        <taxon>Bacteria</taxon>
        <taxon>Bacillati</taxon>
        <taxon>Bacillota</taxon>
        <taxon>Bacilli</taxon>
        <taxon>Bacillales</taxon>
        <taxon>Paenibacillaceae</taxon>
        <taxon>Cohnella</taxon>
    </lineage>
</organism>
<evidence type="ECO:0000256" key="11">
    <source>
        <dbReference type="SAM" id="Phobius"/>
    </source>
</evidence>
<keyword evidence="7" id="KW-0067">ATP-binding</keyword>
<dbReference type="Gene3D" id="3.40.50.300">
    <property type="entry name" value="P-loop containing nucleotide triphosphate hydrolases"/>
    <property type="match status" value="2"/>
</dbReference>
<evidence type="ECO:0000256" key="3">
    <source>
        <dbReference type="ARBA" id="ARBA00022475"/>
    </source>
</evidence>
<evidence type="ECO:0000256" key="2">
    <source>
        <dbReference type="ARBA" id="ARBA00022448"/>
    </source>
</evidence>
<feature type="domain" description="ABC transporter" evidence="12">
    <location>
        <begin position="337"/>
        <end position="570"/>
    </location>
</feature>
<evidence type="ECO:0000313" key="14">
    <source>
        <dbReference type="EMBL" id="THF84665.1"/>
    </source>
</evidence>
<dbReference type="GO" id="GO:0005524">
    <property type="term" value="F:ATP binding"/>
    <property type="evidence" value="ECO:0007669"/>
    <property type="project" value="UniProtKB-KW"/>
</dbReference>
<keyword evidence="3" id="KW-1003">Cell membrane</keyword>
<name>A0A4S4CF67_9BACL</name>
<evidence type="ECO:0000256" key="10">
    <source>
        <dbReference type="SAM" id="MobiDB-lite"/>
    </source>
</evidence>
<dbReference type="SUPFAM" id="SSF52540">
    <property type="entry name" value="P-loop containing nucleoside triphosphate hydrolases"/>
    <property type="match status" value="2"/>
</dbReference>
<feature type="region of interest" description="Disordered" evidence="10">
    <location>
        <begin position="590"/>
        <end position="648"/>
    </location>
</feature>
<dbReference type="PANTHER" id="PTHR24221:SF590">
    <property type="entry name" value="COMPONENT LINKED WITH THE ASSEMBLY OF CYTOCHROME' TRANSPORT TRANSMEMBRANE ATP-BINDING PROTEIN ABC TRANSPORTER CYDD-RELATED"/>
    <property type="match status" value="1"/>
</dbReference>
<reference evidence="14 15" key="1">
    <citation type="submission" date="2019-04" db="EMBL/GenBank/DDBJ databases">
        <title>Cohnella sp. nov. isolated from preserved vegetables.</title>
        <authorList>
            <person name="Lin S.-Y."/>
            <person name="Hung M.-H."/>
            <person name="Young C.-C."/>
        </authorList>
    </citation>
    <scope>NUCLEOTIDE SEQUENCE [LARGE SCALE GENOMIC DNA]</scope>
    <source>
        <strain evidence="14 15">CC-MHH1044</strain>
    </source>
</reference>
<dbReference type="InterPro" id="IPR011527">
    <property type="entry name" value="ABC1_TM_dom"/>
</dbReference>
<dbReference type="GO" id="GO:0140359">
    <property type="term" value="F:ABC-type transporter activity"/>
    <property type="evidence" value="ECO:0007669"/>
    <property type="project" value="InterPro"/>
</dbReference>
<evidence type="ECO:0000256" key="1">
    <source>
        <dbReference type="ARBA" id="ARBA00004651"/>
    </source>
</evidence>
<keyword evidence="6" id="KW-0378">Hydrolase</keyword>
<evidence type="ECO:0000256" key="4">
    <source>
        <dbReference type="ARBA" id="ARBA00022692"/>
    </source>
</evidence>
<feature type="transmembrane region" description="Helical" evidence="11">
    <location>
        <begin position="795"/>
        <end position="818"/>
    </location>
</feature>
<comment type="caution">
    <text evidence="14">The sequence shown here is derived from an EMBL/GenBank/DDBJ whole genome shotgun (WGS) entry which is preliminary data.</text>
</comment>
<keyword evidence="6" id="KW-0788">Thiol protease</keyword>
<evidence type="ECO:0000259" key="12">
    <source>
        <dbReference type="PROSITE" id="PS50893"/>
    </source>
</evidence>
<feature type="region of interest" description="Disordered" evidence="10">
    <location>
        <begin position="1261"/>
        <end position="1281"/>
    </location>
</feature>
<dbReference type="EMBL" id="SSOB01000001">
    <property type="protein sequence ID" value="THF84665.1"/>
    <property type="molecule type" value="Genomic_DNA"/>
</dbReference>
<keyword evidence="6" id="KW-0645">Protease</keyword>
<feature type="domain" description="ABC transmembrane type-1" evidence="13">
    <location>
        <begin position="17"/>
        <end position="300"/>
    </location>
</feature>
<feature type="domain" description="ABC transmembrane type-1" evidence="13">
    <location>
        <begin position="684"/>
        <end position="968"/>
    </location>
</feature>
<dbReference type="Proteomes" id="UP000310636">
    <property type="component" value="Unassembled WGS sequence"/>
</dbReference>
<dbReference type="Pfam" id="PF00664">
    <property type="entry name" value="ABC_membrane"/>
    <property type="match status" value="2"/>
</dbReference>
<dbReference type="InterPro" id="IPR003439">
    <property type="entry name" value="ABC_transporter-like_ATP-bd"/>
</dbReference>
<dbReference type="InterPro" id="IPR014216">
    <property type="entry name" value="ABC_transptr_CydD"/>
</dbReference>
<gene>
    <name evidence="14" type="primary">cydD</name>
    <name evidence="14" type="ORF">E6C55_01440</name>
</gene>
<dbReference type="GO" id="GO:0005886">
    <property type="term" value="C:plasma membrane"/>
    <property type="evidence" value="ECO:0007669"/>
    <property type="project" value="UniProtKB-SubCell"/>
</dbReference>
<evidence type="ECO:0000256" key="9">
    <source>
        <dbReference type="ARBA" id="ARBA00023136"/>
    </source>
</evidence>
<feature type="transmembrane region" description="Helical" evidence="11">
    <location>
        <begin position="237"/>
        <end position="263"/>
    </location>
</feature>
<dbReference type="GO" id="GO:0045454">
    <property type="term" value="P:cell redox homeostasis"/>
    <property type="evidence" value="ECO:0007669"/>
    <property type="project" value="InterPro"/>
</dbReference>
<dbReference type="GO" id="GO:0008234">
    <property type="term" value="F:cysteine-type peptidase activity"/>
    <property type="evidence" value="ECO:0007669"/>
    <property type="project" value="UniProtKB-KW"/>
</dbReference>
<feature type="transmembrane region" description="Helical" evidence="11">
    <location>
        <begin position="719"/>
        <end position="738"/>
    </location>
</feature>
<dbReference type="InterPro" id="IPR014223">
    <property type="entry name" value="ABC_CydC/D"/>
</dbReference>
<dbReference type="PROSITE" id="PS50893">
    <property type="entry name" value="ABC_TRANSPORTER_2"/>
    <property type="match status" value="2"/>
</dbReference>
<feature type="transmembrane region" description="Helical" evidence="11">
    <location>
        <begin position="159"/>
        <end position="179"/>
    </location>
</feature>
<keyword evidence="2" id="KW-0813">Transport</keyword>
<evidence type="ECO:0000256" key="7">
    <source>
        <dbReference type="ARBA" id="ARBA00022840"/>
    </source>
</evidence>
<accession>A0A4S4CF67</accession>
<sequence length="1281" mass="138227">MVKGLFARVKGVRRLFAFSVLLSVASGIVLILECVWIADIADRAFLQGDGLRPLLPAFAALLGWIVLRAVLQSAGEYASSRMALGIKTDLRGRLLRKLTELGPVGAKEERSGELAGTAYEGVEQLETYLARYLPQMALSMFIPTAVFCVVAGLDALSAVVLAVTMPLLILFMILVGVTAKAKAEKQFQVLGRLGGHFLDIVRGLPTLRLFGRSRAQIGILSRISEDYRKTTMGTLRLAFLSAFVMELFATLSTAIVAVFLGLRLIEGEIGFEAAFLVLLLTPEFYAPVRSLGTQFHSSANGVSAAKRILALLDKEPAGWAEREDGRKLPASPYGYRIEFRGVSVRYPGAERDALTDVSFELAPGERLAIVGPTGSGKSTLLDLLQGYVKPTSGEIRVDEVPLGELSMAWWRRQLGAVGQHPRLFAGTVRDNVALGRPDASGEELGAAIRAAGAGFVGALPNGIETRLGEAVRLSGGQAQRLALARAFLMRAPIVLLDEPTSGLDLEREARLQQRLERLMEGRMTITVAHRLQMAENADRVLVIAEGRAVEFGHPGELARSGGLYAEMRQAACGEKAREVERARAANDVPVAEKAGAAEKADAAGEARRNPQADRSAAAAADREAEAEAEEAARETAQEAAQEAAEEEAQPAFTDIGADSLAHLAPTRTLRRVLAFVKPYKWRVALAAFLGFLTVAANVGLMGTSGYLIAKAALRPETVLLLWVPIVGVRFFGISRGVLRYVERLVSHDLTFRILHRVRVWLYERLEPKGAGLLEQRRSGDVLGAMVSDIEQLQNLYLKVLAPPLVAVLTGALGFAVMAAHDMRLALLLLGMMLAAGIGIPWLGSIGGRKHGMKLVRERARLYAETAELLLGLRELAAFGRTNDRLAELAEGQRRLAKLQREHLRIGAFTGGGMLAAAHLAMALVLLLSVHLAGEGAVAPVAIPALAMMALACFEAITPLPAAFQQLGETLASAERLFKLAEAGGEMVAEPSAEAAAAGDGERAAAAVAMPWKATVENLSFRYAEGEPEALRGVSLTLAQGKRIAVVGESGSGKTTLLRLLLGERPYKTGSIRLNGEELIGLPEEAIRSSFAVVTQHAQLFNASAAANIRLGRPDASDAEVREAARLALLGDTLERLPDGYDTVIGEWGSRLSGGERQRLALARALLMKTPAILFDEPATGLDPLTERAFIRGMNDALADRAVLWVTHRLTGLDRMDEIIVLHEGAIVERGVHRELLSARGYYYRLWQLERERDWREALERHGAGTQEEANRPRIGRGRHPA</sequence>
<keyword evidence="15" id="KW-1185">Reference proteome</keyword>
<feature type="compositionally biased region" description="Basic and acidic residues" evidence="10">
    <location>
        <begin position="595"/>
        <end position="611"/>
    </location>
</feature>
<protein>
    <submittedName>
        <fullName evidence="14">Thiol reductant ABC exporter subunit CydD</fullName>
    </submittedName>
</protein>